<proteinExistence type="inferred from homology"/>
<gene>
    <name evidence="7" type="ORF">ABT188_26395</name>
</gene>
<dbReference type="PANTHER" id="PTHR43619:SF2">
    <property type="entry name" value="S-ADENOSYL-L-METHIONINE-DEPENDENT METHYLTRANSFERASES SUPERFAMILY PROTEIN"/>
    <property type="match status" value="1"/>
</dbReference>
<evidence type="ECO:0000256" key="3">
    <source>
        <dbReference type="ARBA" id="ARBA00022603"/>
    </source>
</evidence>
<evidence type="ECO:0000256" key="2">
    <source>
        <dbReference type="ARBA" id="ARBA00008138"/>
    </source>
</evidence>
<dbReference type="PANTHER" id="PTHR43619">
    <property type="entry name" value="S-ADENOSYL-L-METHIONINE-DEPENDENT METHYLTRANSFERASE YKTD-RELATED"/>
    <property type="match status" value="1"/>
</dbReference>
<organism evidence="7 8">
    <name type="scientific">Streptomyces violaceorubidus</name>
    <dbReference type="NCBI Taxonomy" id="284042"/>
    <lineage>
        <taxon>Bacteria</taxon>
        <taxon>Bacillati</taxon>
        <taxon>Actinomycetota</taxon>
        <taxon>Actinomycetes</taxon>
        <taxon>Kitasatosporales</taxon>
        <taxon>Streptomycetaceae</taxon>
        <taxon>Streptomyces</taxon>
    </lineage>
</organism>
<comment type="function">
    <text evidence="1 6">Exhibits S-adenosyl-L-methionine-dependent methyltransferase activity.</text>
</comment>
<keyword evidence="4" id="KW-0808">Transferase</keyword>
<dbReference type="SUPFAM" id="SSF53335">
    <property type="entry name" value="S-adenosyl-L-methionine-dependent methyltransferases"/>
    <property type="match status" value="1"/>
</dbReference>
<dbReference type="GO" id="GO:0032259">
    <property type="term" value="P:methylation"/>
    <property type="evidence" value="ECO:0007669"/>
    <property type="project" value="UniProtKB-KW"/>
</dbReference>
<evidence type="ECO:0000256" key="5">
    <source>
        <dbReference type="ARBA" id="ARBA00022691"/>
    </source>
</evidence>
<keyword evidence="8" id="KW-1185">Reference proteome</keyword>
<keyword evidence="5 6" id="KW-0949">S-adenosyl-L-methionine</keyword>
<dbReference type="Proteomes" id="UP001496720">
    <property type="component" value="Unassembled WGS sequence"/>
</dbReference>
<evidence type="ECO:0000256" key="4">
    <source>
        <dbReference type="ARBA" id="ARBA00022679"/>
    </source>
</evidence>
<name>A0ABV1T236_9ACTN</name>
<dbReference type="InterPro" id="IPR029063">
    <property type="entry name" value="SAM-dependent_MTases_sf"/>
</dbReference>
<evidence type="ECO:0000313" key="7">
    <source>
        <dbReference type="EMBL" id="MER6168037.1"/>
    </source>
</evidence>
<dbReference type="RefSeq" id="WP_352149436.1">
    <property type="nucleotide sequence ID" value="NZ_JBEOZY010000034.1"/>
</dbReference>
<comment type="similarity">
    <text evidence="2 6">Belongs to the UPF0677 family.</text>
</comment>
<evidence type="ECO:0000256" key="1">
    <source>
        <dbReference type="ARBA" id="ARBA00003907"/>
    </source>
</evidence>
<keyword evidence="3 6" id="KW-0489">Methyltransferase</keyword>
<accession>A0ABV1T236</accession>
<dbReference type="EC" id="2.1.1.-" evidence="6"/>
<dbReference type="NCBIfam" id="TIGR00027">
    <property type="entry name" value="mthyl_TIGR00027"/>
    <property type="match status" value="1"/>
</dbReference>
<sequence>MADTSSSQSPLAGVGVTALLVAAARAIETSRPDALARDEYAEHFVRAAPAGAGWPVRLDQVPARAADPLWGRLARFFGLRTRAFDDFLLRRATEGCRQVVLLGAGLDTRAHRLPWPRGCRVFEIDQPEVLLFKEAVLRKRGAVARAERITVATDLRRQWADALTAAGFDPVRPTAWLAEGLLPYLPPAAEEELVRTVHAHSAPGSALAYEIKQGVDPVAARDYPVYAAARESIGLDLLAMFDARPRPDSLGDLRGRGWSAEVCTPFDLTRRYGRGLEPEPRDAVAANRWIFSVLPASGRPGTGAAR</sequence>
<dbReference type="Gene3D" id="3.40.50.150">
    <property type="entry name" value="Vaccinia Virus protein VP39"/>
    <property type="match status" value="1"/>
</dbReference>
<protein>
    <recommendedName>
        <fullName evidence="6">S-adenosyl-L-methionine-dependent methyltransferase</fullName>
        <ecNumber evidence="6">2.1.1.-</ecNumber>
    </recommendedName>
</protein>
<dbReference type="Pfam" id="PF04072">
    <property type="entry name" value="LCM"/>
    <property type="match status" value="1"/>
</dbReference>
<reference evidence="7 8" key="1">
    <citation type="submission" date="2024-06" db="EMBL/GenBank/DDBJ databases">
        <title>The Natural Products Discovery Center: Release of the First 8490 Sequenced Strains for Exploring Actinobacteria Biosynthetic Diversity.</title>
        <authorList>
            <person name="Kalkreuter E."/>
            <person name="Kautsar S.A."/>
            <person name="Yang D."/>
            <person name="Bader C.D."/>
            <person name="Teijaro C.N."/>
            <person name="Fluegel L."/>
            <person name="Davis C.M."/>
            <person name="Simpson J.R."/>
            <person name="Lauterbach L."/>
            <person name="Steele A.D."/>
            <person name="Gui C."/>
            <person name="Meng S."/>
            <person name="Li G."/>
            <person name="Viehrig K."/>
            <person name="Ye F."/>
            <person name="Su P."/>
            <person name="Kiefer A.F."/>
            <person name="Nichols A."/>
            <person name="Cepeda A.J."/>
            <person name="Yan W."/>
            <person name="Fan B."/>
            <person name="Jiang Y."/>
            <person name="Adhikari A."/>
            <person name="Zheng C.-J."/>
            <person name="Schuster L."/>
            <person name="Cowan T.M."/>
            <person name="Smanski M.J."/>
            <person name="Chevrette M.G."/>
            <person name="De Carvalho L.P.S."/>
            <person name="Shen B."/>
        </authorList>
    </citation>
    <scope>NUCLEOTIDE SEQUENCE [LARGE SCALE GENOMIC DNA]</scope>
    <source>
        <strain evidence="7 8">NPDC001615</strain>
    </source>
</reference>
<evidence type="ECO:0000313" key="8">
    <source>
        <dbReference type="Proteomes" id="UP001496720"/>
    </source>
</evidence>
<dbReference type="InterPro" id="IPR011610">
    <property type="entry name" value="SAM_mthyl_Trfase_ML2640-like"/>
</dbReference>
<comment type="caution">
    <text evidence="7">The sequence shown here is derived from an EMBL/GenBank/DDBJ whole genome shotgun (WGS) entry which is preliminary data.</text>
</comment>
<dbReference type="GO" id="GO:0008168">
    <property type="term" value="F:methyltransferase activity"/>
    <property type="evidence" value="ECO:0007669"/>
    <property type="project" value="UniProtKB-KW"/>
</dbReference>
<evidence type="ECO:0000256" key="6">
    <source>
        <dbReference type="RuleBase" id="RU362030"/>
    </source>
</evidence>
<dbReference type="InterPro" id="IPR007213">
    <property type="entry name" value="Ppm1/Ppm2/Tcmp"/>
</dbReference>
<dbReference type="EMBL" id="JBEOZY010000034">
    <property type="protein sequence ID" value="MER6168037.1"/>
    <property type="molecule type" value="Genomic_DNA"/>
</dbReference>